<gene>
    <name evidence="2" type="ORF">PSACC_00636</name>
</gene>
<evidence type="ECO:0000313" key="2">
    <source>
        <dbReference type="EMBL" id="PJF19545.1"/>
    </source>
</evidence>
<feature type="transmembrane region" description="Helical" evidence="1">
    <location>
        <begin position="15"/>
        <end position="36"/>
    </location>
</feature>
<organism evidence="2 3">
    <name type="scientific">Paramicrosporidium saccamoebae</name>
    <dbReference type="NCBI Taxonomy" id="1246581"/>
    <lineage>
        <taxon>Eukaryota</taxon>
        <taxon>Fungi</taxon>
        <taxon>Fungi incertae sedis</taxon>
        <taxon>Cryptomycota</taxon>
        <taxon>Cryptomycota incertae sedis</taxon>
        <taxon>Paramicrosporidium</taxon>
    </lineage>
</organism>
<comment type="caution">
    <text evidence="2">The sequence shown here is derived from an EMBL/GenBank/DDBJ whole genome shotgun (WGS) entry which is preliminary data.</text>
</comment>
<proteinExistence type="predicted"/>
<keyword evidence="1" id="KW-0472">Membrane</keyword>
<evidence type="ECO:0000313" key="3">
    <source>
        <dbReference type="Proteomes" id="UP000240830"/>
    </source>
</evidence>
<keyword evidence="1" id="KW-0812">Transmembrane</keyword>
<dbReference type="AlphaFoldDB" id="A0A2H9TP68"/>
<feature type="transmembrane region" description="Helical" evidence="1">
    <location>
        <begin position="70"/>
        <end position="88"/>
    </location>
</feature>
<name>A0A2H9TP68_9FUNG</name>
<keyword evidence="3" id="KW-1185">Reference proteome</keyword>
<dbReference type="Proteomes" id="UP000240830">
    <property type="component" value="Unassembled WGS sequence"/>
</dbReference>
<keyword evidence="1" id="KW-1133">Transmembrane helix</keyword>
<accession>A0A2H9TP68</accession>
<sequence>MNAASGDWSPYDVKASWVAVFVMFIFWWLSYLPLLFTSNDRKPEDGVIMTPIEDGREGRFRRISKHFRDGTLILVAATSISAIAAGPYGATNALTWIFLAFWIILAVLMMFFKWRRLFNLLIFLDLILPVALISNAFAHGLARSSLLS</sequence>
<feature type="transmembrane region" description="Helical" evidence="1">
    <location>
        <begin position="94"/>
        <end position="112"/>
    </location>
</feature>
<reference evidence="2 3" key="1">
    <citation type="submission" date="2016-10" db="EMBL/GenBank/DDBJ databases">
        <title>The genome of Paramicrosporidium saccamoebae is the missing link in understanding Cryptomycota and Microsporidia evolution.</title>
        <authorList>
            <person name="Quandt C.A."/>
            <person name="Beaudet D."/>
            <person name="Corsaro D."/>
            <person name="Michel R."/>
            <person name="Corradi N."/>
            <person name="James T."/>
        </authorList>
    </citation>
    <scope>NUCLEOTIDE SEQUENCE [LARGE SCALE GENOMIC DNA]</scope>
    <source>
        <strain evidence="2 3">KSL3</strain>
    </source>
</reference>
<dbReference type="EMBL" id="MTSL01000052">
    <property type="protein sequence ID" value="PJF19545.1"/>
    <property type="molecule type" value="Genomic_DNA"/>
</dbReference>
<feature type="transmembrane region" description="Helical" evidence="1">
    <location>
        <begin position="117"/>
        <end position="138"/>
    </location>
</feature>
<protein>
    <submittedName>
        <fullName evidence="2">Uncharacterized protein</fullName>
    </submittedName>
</protein>
<evidence type="ECO:0000256" key="1">
    <source>
        <dbReference type="SAM" id="Phobius"/>
    </source>
</evidence>